<dbReference type="NCBIfam" id="TIGR00745">
    <property type="entry name" value="apbA_panE"/>
    <property type="match status" value="1"/>
</dbReference>
<proteinExistence type="inferred from homology"/>
<dbReference type="InterPro" id="IPR003710">
    <property type="entry name" value="ApbA"/>
</dbReference>
<keyword evidence="2 4" id="KW-0521">NADP</keyword>
<name>A0A0A3I8Z8_9BACL</name>
<dbReference type="Proteomes" id="UP000030416">
    <property type="component" value="Unassembled WGS sequence"/>
</dbReference>
<reference evidence="7 8" key="1">
    <citation type="submission" date="2014-02" db="EMBL/GenBank/DDBJ databases">
        <title>Draft genome sequence of Lysinibacillus manganicus DSM 26584T.</title>
        <authorList>
            <person name="Zhang F."/>
            <person name="Wang G."/>
            <person name="Zhang L."/>
        </authorList>
    </citation>
    <scope>NUCLEOTIDE SEQUENCE [LARGE SCALE GENOMIC DNA]</scope>
    <source>
        <strain evidence="7 8">DSM 26584</strain>
    </source>
</reference>
<evidence type="ECO:0000256" key="4">
    <source>
        <dbReference type="RuleBase" id="RU362068"/>
    </source>
</evidence>
<dbReference type="UniPathway" id="UPA00028">
    <property type="reaction ID" value="UER00004"/>
</dbReference>
<dbReference type="PANTHER" id="PTHR21708">
    <property type="entry name" value="PROBABLE 2-DEHYDROPANTOATE 2-REDUCTASE"/>
    <property type="match status" value="1"/>
</dbReference>
<keyword evidence="3 4" id="KW-0560">Oxidoreductase</keyword>
<dbReference type="InterPro" id="IPR036291">
    <property type="entry name" value="NAD(P)-bd_dom_sf"/>
</dbReference>
<dbReference type="InterPro" id="IPR013328">
    <property type="entry name" value="6PGD_dom2"/>
</dbReference>
<gene>
    <name evidence="7" type="ORF">CD29_07835</name>
</gene>
<dbReference type="STRING" id="1384049.CD29_07835"/>
<dbReference type="Pfam" id="PF08546">
    <property type="entry name" value="ApbA_C"/>
    <property type="match status" value="1"/>
</dbReference>
<evidence type="ECO:0000259" key="6">
    <source>
        <dbReference type="Pfam" id="PF08546"/>
    </source>
</evidence>
<evidence type="ECO:0000259" key="5">
    <source>
        <dbReference type="Pfam" id="PF02558"/>
    </source>
</evidence>
<dbReference type="EMBL" id="JPVN01000007">
    <property type="protein sequence ID" value="KGR79243.1"/>
    <property type="molecule type" value="Genomic_DNA"/>
</dbReference>
<dbReference type="GO" id="GO:0008677">
    <property type="term" value="F:2-dehydropantoate 2-reductase activity"/>
    <property type="evidence" value="ECO:0007669"/>
    <property type="project" value="UniProtKB-EC"/>
</dbReference>
<comment type="caution">
    <text evidence="7">The sequence shown here is derived from an EMBL/GenBank/DDBJ whole genome shotgun (WGS) entry which is preliminary data.</text>
</comment>
<comment type="catalytic activity">
    <reaction evidence="4">
        <text>(R)-pantoate + NADP(+) = 2-dehydropantoate + NADPH + H(+)</text>
        <dbReference type="Rhea" id="RHEA:16233"/>
        <dbReference type="ChEBI" id="CHEBI:11561"/>
        <dbReference type="ChEBI" id="CHEBI:15378"/>
        <dbReference type="ChEBI" id="CHEBI:15980"/>
        <dbReference type="ChEBI" id="CHEBI:57783"/>
        <dbReference type="ChEBI" id="CHEBI:58349"/>
        <dbReference type="EC" id="1.1.1.169"/>
    </reaction>
</comment>
<dbReference type="InterPro" id="IPR013332">
    <property type="entry name" value="KPR_N"/>
</dbReference>
<keyword evidence="8" id="KW-1185">Reference proteome</keyword>
<feature type="domain" description="Ketopantoate reductase N-terminal" evidence="5">
    <location>
        <begin position="7"/>
        <end position="149"/>
    </location>
</feature>
<accession>A0A0A3I8Z8</accession>
<comment type="function">
    <text evidence="4">Catalyzes the NADPH-dependent reduction of ketopantoate into pantoic acid.</text>
</comment>
<dbReference type="GO" id="GO:0005737">
    <property type="term" value="C:cytoplasm"/>
    <property type="evidence" value="ECO:0007669"/>
    <property type="project" value="TreeGrafter"/>
</dbReference>
<organism evidence="7 8">
    <name type="scientific">Ureibacillus manganicus DSM 26584</name>
    <dbReference type="NCBI Taxonomy" id="1384049"/>
    <lineage>
        <taxon>Bacteria</taxon>
        <taxon>Bacillati</taxon>
        <taxon>Bacillota</taxon>
        <taxon>Bacilli</taxon>
        <taxon>Bacillales</taxon>
        <taxon>Caryophanaceae</taxon>
        <taxon>Ureibacillus</taxon>
    </lineage>
</organism>
<feature type="domain" description="Ketopantoate reductase C-terminal" evidence="6">
    <location>
        <begin position="178"/>
        <end position="301"/>
    </location>
</feature>
<dbReference type="Gene3D" id="3.40.50.720">
    <property type="entry name" value="NAD(P)-binding Rossmann-like Domain"/>
    <property type="match status" value="1"/>
</dbReference>
<comment type="similarity">
    <text evidence="1 4">Belongs to the ketopantoate reductase family.</text>
</comment>
<dbReference type="Gene3D" id="1.10.1040.10">
    <property type="entry name" value="N-(1-d-carboxylethyl)-l-norvaline Dehydrogenase, domain 2"/>
    <property type="match status" value="1"/>
</dbReference>
<dbReference type="InterPro" id="IPR051402">
    <property type="entry name" value="KPR-Related"/>
</dbReference>
<dbReference type="InterPro" id="IPR008927">
    <property type="entry name" value="6-PGluconate_DH-like_C_sf"/>
</dbReference>
<dbReference type="RefSeq" id="WP_036184912.1">
    <property type="nucleotide sequence ID" value="NZ_AVDA01000007.1"/>
</dbReference>
<dbReference type="EC" id="1.1.1.169" evidence="4"/>
<dbReference type="SUPFAM" id="SSF51735">
    <property type="entry name" value="NAD(P)-binding Rossmann-fold domains"/>
    <property type="match status" value="1"/>
</dbReference>
<dbReference type="Pfam" id="PF02558">
    <property type="entry name" value="ApbA"/>
    <property type="match status" value="1"/>
</dbReference>
<evidence type="ECO:0000313" key="7">
    <source>
        <dbReference type="EMBL" id="KGR79243.1"/>
    </source>
</evidence>
<dbReference type="OrthoDB" id="9793586at2"/>
<dbReference type="PANTHER" id="PTHR21708:SF26">
    <property type="entry name" value="2-DEHYDROPANTOATE 2-REDUCTASE"/>
    <property type="match status" value="1"/>
</dbReference>
<dbReference type="GO" id="GO:0015940">
    <property type="term" value="P:pantothenate biosynthetic process"/>
    <property type="evidence" value="ECO:0007669"/>
    <property type="project" value="UniProtKB-UniPathway"/>
</dbReference>
<evidence type="ECO:0000256" key="3">
    <source>
        <dbReference type="ARBA" id="ARBA00023002"/>
    </source>
</evidence>
<comment type="pathway">
    <text evidence="4">Cofactor biosynthesis; (R)-pantothenate biosynthesis; (R)-pantoate from 3-methyl-2-oxobutanoate: step 2/2.</text>
</comment>
<evidence type="ECO:0000256" key="1">
    <source>
        <dbReference type="ARBA" id="ARBA00007870"/>
    </source>
</evidence>
<dbReference type="SUPFAM" id="SSF48179">
    <property type="entry name" value="6-phosphogluconate dehydrogenase C-terminal domain-like"/>
    <property type="match status" value="1"/>
</dbReference>
<sequence>MEIKTVSIIGLGALGIMYAHHFSKKFSKENVRIIADQDRINRYLKTGIYCNGELCDFNYVTPEESIPPSDLILFTVKFEGLQNAIRSVINHVGPNTIFMSALNGIISEEMIGEAFGFDNVLYCVAQGMDAVKVDNQLTYHHKGKLVFGDRKSGIISEQTRAVEKFFQLVELPYEIDTNMKHRIWGKFMLNVGVNQTVAVYKSNYGEVLKEGEARQTMIAAMREVIKVAEKEGIGLSEDDLSYWLTVLGTLSPEGKPSMAQDVDAKRLSEVELFSGTVLKYAQKHNINVPVNKLLYEKISSIESEYVR</sequence>
<evidence type="ECO:0000256" key="2">
    <source>
        <dbReference type="ARBA" id="ARBA00022857"/>
    </source>
</evidence>
<protein>
    <recommendedName>
        <fullName evidence="4">2-dehydropantoate 2-reductase</fullName>
        <ecNumber evidence="4">1.1.1.169</ecNumber>
    </recommendedName>
    <alternativeName>
        <fullName evidence="4">Ketopantoate reductase</fullName>
    </alternativeName>
</protein>
<evidence type="ECO:0000313" key="8">
    <source>
        <dbReference type="Proteomes" id="UP000030416"/>
    </source>
</evidence>
<dbReference type="InterPro" id="IPR013752">
    <property type="entry name" value="KPA_reductase"/>
</dbReference>
<dbReference type="AlphaFoldDB" id="A0A0A3I8Z8"/>
<dbReference type="eggNOG" id="COG1893">
    <property type="taxonomic scope" value="Bacteria"/>
</dbReference>
<keyword evidence="4" id="KW-0566">Pantothenate biosynthesis</keyword>